<protein>
    <submittedName>
        <fullName evidence="1">Uncharacterized protein</fullName>
    </submittedName>
</protein>
<evidence type="ECO:0000313" key="1">
    <source>
        <dbReference type="EMBL" id="GBP66521.1"/>
    </source>
</evidence>
<dbReference type="AlphaFoldDB" id="A0A4C1XRL8"/>
<reference evidence="1 2" key="1">
    <citation type="journal article" date="2019" name="Commun. Biol.">
        <title>The bagworm genome reveals a unique fibroin gene that provides high tensile strength.</title>
        <authorList>
            <person name="Kono N."/>
            <person name="Nakamura H."/>
            <person name="Ohtoshi R."/>
            <person name="Tomita M."/>
            <person name="Numata K."/>
            <person name="Arakawa K."/>
        </authorList>
    </citation>
    <scope>NUCLEOTIDE SEQUENCE [LARGE SCALE GENOMIC DNA]</scope>
</reference>
<accession>A0A4C1XRL8</accession>
<evidence type="ECO:0000313" key="2">
    <source>
        <dbReference type="Proteomes" id="UP000299102"/>
    </source>
</evidence>
<gene>
    <name evidence="1" type="ORF">EVAR_54015_1</name>
</gene>
<keyword evidence="2" id="KW-1185">Reference proteome</keyword>
<sequence length="137" mass="15600">MTRQQRRGEGRRVNQGAAGLIRPQADASRLQFVLSSISAPLHRYILDCNGLQTPCFTRYTCDCDQVEVINDQTTWFLEAIAAGEEKFSNGHHELDVAVLDDLSSGGLTTWSYRDSYRPAMKTKKWTMETHDIPHDRQ</sequence>
<proteinExistence type="predicted"/>
<comment type="caution">
    <text evidence="1">The sequence shown here is derived from an EMBL/GenBank/DDBJ whole genome shotgun (WGS) entry which is preliminary data.</text>
</comment>
<dbReference type="Proteomes" id="UP000299102">
    <property type="component" value="Unassembled WGS sequence"/>
</dbReference>
<dbReference type="EMBL" id="BGZK01000959">
    <property type="protein sequence ID" value="GBP66521.1"/>
    <property type="molecule type" value="Genomic_DNA"/>
</dbReference>
<organism evidence="1 2">
    <name type="scientific">Eumeta variegata</name>
    <name type="common">Bagworm moth</name>
    <name type="synonym">Eumeta japonica</name>
    <dbReference type="NCBI Taxonomy" id="151549"/>
    <lineage>
        <taxon>Eukaryota</taxon>
        <taxon>Metazoa</taxon>
        <taxon>Ecdysozoa</taxon>
        <taxon>Arthropoda</taxon>
        <taxon>Hexapoda</taxon>
        <taxon>Insecta</taxon>
        <taxon>Pterygota</taxon>
        <taxon>Neoptera</taxon>
        <taxon>Endopterygota</taxon>
        <taxon>Lepidoptera</taxon>
        <taxon>Glossata</taxon>
        <taxon>Ditrysia</taxon>
        <taxon>Tineoidea</taxon>
        <taxon>Psychidae</taxon>
        <taxon>Oiketicinae</taxon>
        <taxon>Eumeta</taxon>
    </lineage>
</organism>
<name>A0A4C1XRL8_EUMVA</name>